<gene>
    <name evidence="4" type="ORF">CLEP1334_LOCUS29474</name>
</gene>
<accession>A0A7S0JK63</accession>
<feature type="region of interest" description="Disordered" evidence="1">
    <location>
        <begin position="51"/>
        <end position="74"/>
    </location>
</feature>
<keyword evidence="3" id="KW-0732">Signal</keyword>
<protein>
    <submittedName>
        <fullName evidence="4">Uncharacterized protein</fullName>
    </submittedName>
</protein>
<evidence type="ECO:0000313" key="4">
    <source>
        <dbReference type="EMBL" id="CAD8554183.1"/>
    </source>
</evidence>
<evidence type="ECO:0000256" key="1">
    <source>
        <dbReference type="SAM" id="MobiDB-lite"/>
    </source>
</evidence>
<proteinExistence type="predicted"/>
<sequence>MPRCWWKWLCVALTAMYAREVHAVRQEVRAAEAHAASQEGSVFSTAVRELQAAEDKEPKGEADEESKGEEEGKRREWYEPLYAEYRVGETTPLQHIAVFLMIGVPFCGFGVWVMLQPPGHWVRQLLLV</sequence>
<organism evidence="4">
    <name type="scientific">Calcidiscus leptoporus</name>
    <dbReference type="NCBI Taxonomy" id="127549"/>
    <lineage>
        <taxon>Eukaryota</taxon>
        <taxon>Haptista</taxon>
        <taxon>Haptophyta</taxon>
        <taxon>Prymnesiophyceae</taxon>
        <taxon>Coccolithales</taxon>
        <taxon>Calcidiscaceae</taxon>
        <taxon>Calcidiscus</taxon>
    </lineage>
</organism>
<dbReference type="EMBL" id="HBER01058996">
    <property type="protein sequence ID" value="CAD8554183.1"/>
    <property type="molecule type" value="Transcribed_RNA"/>
</dbReference>
<keyword evidence="2" id="KW-0812">Transmembrane</keyword>
<feature type="compositionally biased region" description="Basic and acidic residues" evidence="1">
    <location>
        <begin position="51"/>
        <end position="61"/>
    </location>
</feature>
<feature type="transmembrane region" description="Helical" evidence="2">
    <location>
        <begin position="96"/>
        <end position="115"/>
    </location>
</feature>
<feature type="chain" id="PRO_5031378009" evidence="3">
    <location>
        <begin position="24"/>
        <end position="128"/>
    </location>
</feature>
<keyword evidence="2" id="KW-1133">Transmembrane helix</keyword>
<feature type="signal peptide" evidence="3">
    <location>
        <begin position="1"/>
        <end position="23"/>
    </location>
</feature>
<evidence type="ECO:0000256" key="3">
    <source>
        <dbReference type="SAM" id="SignalP"/>
    </source>
</evidence>
<reference evidence="4" key="1">
    <citation type="submission" date="2021-01" db="EMBL/GenBank/DDBJ databases">
        <authorList>
            <person name="Corre E."/>
            <person name="Pelletier E."/>
            <person name="Niang G."/>
            <person name="Scheremetjew M."/>
            <person name="Finn R."/>
            <person name="Kale V."/>
            <person name="Holt S."/>
            <person name="Cochrane G."/>
            <person name="Meng A."/>
            <person name="Brown T."/>
            <person name="Cohen L."/>
        </authorList>
    </citation>
    <scope>NUCLEOTIDE SEQUENCE</scope>
    <source>
        <strain evidence="4">RCC1130</strain>
    </source>
</reference>
<dbReference type="AlphaFoldDB" id="A0A7S0JK63"/>
<keyword evidence="2" id="KW-0472">Membrane</keyword>
<evidence type="ECO:0000256" key="2">
    <source>
        <dbReference type="SAM" id="Phobius"/>
    </source>
</evidence>
<name>A0A7S0JK63_9EUKA</name>